<dbReference type="EMBL" id="BOON01000052">
    <property type="protein sequence ID" value="GII25494.1"/>
    <property type="molecule type" value="Genomic_DNA"/>
</dbReference>
<dbReference type="AlphaFoldDB" id="A0A8J3TFU6"/>
<accession>A0A8J3TFU6</accession>
<proteinExistence type="predicted"/>
<name>A0A8J3TFU6_9ACTN</name>
<keyword evidence="2" id="KW-1185">Reference proteome</keyword>
<organism evidence="1 2">
    <name type="scientific">Planosporangium mesophilum</name>
    <dbReference type="NCBI Taxonomy" id="689768"/>
    <lineage>
        <taxon>Bacteria</taxon>
        <taxon>Bacillati</taxon>
        <taxon>Actinomycetota</taxon>
        <taxon>Actinomycetes</taxon>
        <taxon>Micromonosporales</taxon>
        <taxon>Micromonosporaceae</taxon>
        <taxon>Planosporangium</taxon>
    </lineage>
</organism>
<evidence type="ECO:0000313" key="1">
    <source>
        <dbReference type="EMBL" id="GII25494.1"/>
    </source>
</evidence>
<evidence type="ECO:0000313" key="2">
    <source>
        <dbReference type="Proteomes" id="UP000599074"/>
    </source>
</evidence>
<comment type="caution">
    <text evidence="1">The sequence shown here is derived from an EMBL/GenBank/DDBJ whole genome shotgun (WGS) entry which is preliminary data.</text>
</comment>
<protein>
    <submittedName>
        <fullName evidence="1">Uncharacterized protein</fullName>
    </submittedName>
</protein>
<reference evidence="1" key="1">
    <citation type="submission" date="2021-01" db="EMBL/GenBank/DDBJ databases">
        <title>Whole genome shotgun sequence of Planosporangium mesophilum NBRC 109066.</title>
        <authorList>
            <person name="Komaki H."/>
            <person name="Tamura T."/>
        </authorList>
    </citation>
    <scope>NUCLEOTIDE SEQUENCE</scope>
    <source>
        <strain evidence="1">NBRC 109066</strain>
    </source>
</reference>
<sequence length="105" mass="11217">MTATGTAFRSACMPPRLPVPARELVGRVLRLAPGDCQYIDYPLTLRVACVRVEISLWYGGDWAWVEGDALDASGRVIARTPALVSVAALARPQTGPSHADQAAAR</sequence>
<dbReference type="Proteomes" id="UP000599074">
    <property type="component" value="Unassembled WGS sequence"/>
</dbReference>
<gene>
    <name evidence="1" type="ORF">Pme01_50910</name>
</gene>